<keyword evidence="2" id="KW-0548">Nucleotidyltransferase</keyword>
<proteinExistence type="predicted"/>
<dbReference type="Pfam" id="PF08388">
    <property type="entry name" value="GIIM"/>
    <property type="match status" value="1"/>
</dbReference>
<dbReference type="SUPFAM" id="SSF56672">
    <property type="entry name" value="DNA/RNA polymerases"/>
    <property type="match status" value="1"/>
</dbReference>
<organism evidence="2 3">
    <name type="scientific">Streptomyces spongiicola</name>
    <dbReference type="NCBI Taxonomy" id="1690221"/>
    <lineage>
        <taxon>Bacteria</taxon>
        <taxon>Bacillati</taxon>
        <taxon>Actinomycetota</taxon>
        <taxon>Actinomycetes</taxon>
        <taxon>Kitasatosporales</taxon>
        <taxon>Streptomycetaceae</taxon>
        <taxon>Streptomyces</taxon>
    </lineage>
</organism>
<dbReference type="InterPro" id="IPR051083">
    <property type="entry name" value="GrpII_Intron_Splice-Mob/Def"/>
</dbReference>
<keyword evidence="3" id="KW-1185">Reference proteome</keyword>
<dbReference type="Pfam" id="PF00078">
    <property type="entry name" value="RVT_1"/>
    <property type="match status" value="1"/>
</dbReference>
<dbReference type="GO" id="GO:0003964">
    <property type="term" value="F:RNA-directed DNA polymerase activity"/>
    <property type="evidence" value="ECO:0007669"/>
    <property type="project" value="UniProtKB-KW"/>
</dbReference>
<evidence type="ECO:0000313" key="2">
    <source>
        <dbReference type="EMBL" id="AWK09323.1"/>
    </source>
</evidence>
<sequence>MAGDTPGNPSVPEAAEYAAASRVLRIQSKLHDRAVADPGRVFDDLFNLVADPAFLLEAWRRVRTNKGARTAGIDGWTAPGIEASERGVLGFLDQIRADLKARTFVPLPVAERMIPKSNGKMRRLGIPTARDRVVQASLKLVLEPIFEPGFSSSSYGFRPGRRAQDAIEDVIHHARSGYVWVFETDIAACFDEIDHTALMNRVRQRIGDRQVLRLVKSFLHAGILTGEGTLRETVSGTPQGGILSPLLANIALGEIDEHFDTKRRSLSKEWHRRRHRREGGATYRLVRYADDLAVMVFGTQEHAEALRDEVAGVAATIGLRLAEDKTRTVHIDDGFDFLGWHIQRHTQRGSSRRMVYTYPSDKAVTSVRSRVKELTGRQTMNMDPGTVFTLLGQRLRGWTTYFRHGASKITFSELEHYLWHRVWKWLRRRHRRRHWRWITRTYGSPHNRWGFTADGVELFNPAKVPIRRYRYRGNTIPTPWSARPAHATT</sequence>
<dbReference type="RefSeq" id="WP_109294299.1">
    <property type="nucleotide sequence ID" value="NZ_CP029254.1"/>
</dbReference>
<dbReference type="PROSITE" id="PS50878">
    <property type="entry name" value="RT_POL"/>
    <property type="match status" value="1"/>
</dbReference>
<dbReference type="InterPro" id="IPR043502">
    <property type="entry name" value="DNA/RNA_pol_sf"/>
</dbReference>
<accession>A0ABN5KS26</accession>
<gene>
    <name evidence="2" type="primary">ltrA</name>
    <name evidence="2" type="ORF">DDQ41_10770</name>
</gene>
<keyword evidence="2" id="KW-0695">RNA-directed DNA polymerase</keyword>
<dbReference type="Proteomes" id="UP000245051">
    <property type="component" value="Chromosome"/>
</dbReference>
<feature type="domain" description="Reverse transcriptase" evidence="1">
    <location>
        <begin position="95"/>
        <end position="342"/>
    </location>
</feature>
<keyword evidence="2" id="KW-0808">Transferase</keyword>
<evidence type="ECO:0000313" key="3">
    <source>
        <dbReference type="Proteomes" id="UP000245051"/>
    </source>
</evidence>
<reference evidence="2 3" key="1">
    <citation type="submission" date="2018-05" db="EMBL/GenBank/DDBJ databases">
        <title>Complete genome sequence of the Type Strain of Streptomyces spongiicola HNM0071, the producer of staurosporine.</title>
        <authorList>
            <person name="Zhou S."/>
            <person name="Huang X."/>
        </authorList>
    </citation>
    <scope>NUCLEOTIDE SEQUENCE [LARGE SCALE GENOMIC DNA]</scope>
    <source>
        <strain evidence="2 3">HNM0071</strain>
    </source>
</reference>
<dbReference type="InterPro" id="IPR030931">
    <property type="entry name" value="Group_II_RT_mat"/>
</dbReference>
<dbReference type="CDD" id="cd01651">
    <property type="entry name" value="RT_G2_intron"/>
    <property type="match status" value="1"/>
</dbReference>
<dbReference type="PANTHER" id="PTHR34047:SF8">
    <property type="entry name" value="PROTEIN YKFC"/>
    <property type="match status" value="1"/>
</dbReference>
<dbReference type="PANTHER" id="PTHR34047">
    <property type="entry name" value="NUCLEAR INTRON MATURASE 1, MITOCHONDRIAL-RELATED"/>
    <property type="match status" value="1"/>
</dbReference>
<dbReference type="InterPro" id="IPR000477">
    <property type="entry name" value="RT_dom"/>
</dbReference>
<evidence type="ECO:0000259" key="1">
    <source>
        <dbReference type="PROSITE" id="PS50878"/>
    </source>
</evidence>
<protein>
    <submittedName>
        <fullName evidence="2">Group II intron reverse transcriptase/maturase</fullName>
    </submittedName>
</protein>
<name>A0ABN5KS26_9ACTN</name>
<dbReference type="NCBIfam" id="TIGR04416">
    <property type="entry name" value="group_II_RT_mat"/>
    <property type="match status" value="1"/>
</dbReference>
<dbReference type="InterPro" id="IPR013597">
    <property type="entry name" value="Mat_intron_G2"/>
</dbReference>
<dbReference type="EMBL" id="CP029254">
    <property type="protein sequence ID" value="AWK09323.1"/>
    <property type="molecule type" value="Genomic_DNA"/>
</dbReference>